<dbReference type="Pfam" id="PF01163">
    <property type="entry name" value="RIO1"/>
    <property type="match status" value="1"/>
</dbReference>
<evidence type="ECO:0000256" key="5">
    <source>
        <dbReference type="ARBA" id="ARBA00022694"/>
    </source>
</evidence>
<dbReference type="InterPro" id="IPR008266">
    <property type="entry name" value="Tyr_kinase_AS"/>
</dbReference>
<evidence type="ECO:0000256" key="7">
    <source>
        <dbReference type="ARBA" id="ARBA00022777"/>
    </source>
</evidence>
<organism evidence="13 14">
    <name type="scientific">Hadarchaeum yellowstonense</name>
    <dbReference type="NCBI Taxonomy" id="1776334"/>
    <lineage>
        <taxon>Archaea</taxon>
        <taxon>Methanobacteriati</taxon>
        <taxon>Candidatus Hadarchaeota</taxon>
        <taxon>Candidatus Hadarchaeia</taxon>
        <taxon>Candidatus Hadarchaeales</taxon>
        <taxon>Candidatus Hadarchaeaceae</taxon>
        <taxon>Candidatus Hadarchaeum</taxon>
    </lineage>
</organism>
<dbReference type="STRING" id="1776334.APZ16_03380"/>
<evidence type="ECO:0000313" key="14">
    <source>
        <dbReference type="Proteomes" id="UP000074294"/>
    </source>
</evidence>
<gene>
    <name evidence="13" type="ORF">APZ16_03380</name>
</gene>
<dbReference type="NCBIfam" id="NF011462">
    <property type="entry name" value="PRK14879.1-3"/>
    <property type="match status" value="1"/>
</dbReference>
<evidence type="ECO:0000259" key="12">
    <source>
        <dbReference type="PROSITE" id="PS50011"/>
    </source>
</evidence>
<dbReference type="EMBL" id="LQMQ01000065">
    <property type="protein sequence ID" value="KUO39398.1"/>
    <property type="molecule type" value="Genomic_DNA"/>
</dbReference>
<dbReference type="Gene3D" id="3.30.200.20">
    <property type="entry name" value="Phosphorylase Kinase, domain 1"/>
    <property type="match status" value="1"/>
</dbReference>
<evidence type="ECO:0000256" key="10">
    <source>
        <dbReference type="ARBA" id="ARBA00048679"/>
    </source>
</evidence>
<reference evidence="13 14" key="1">
    <citation type="journal article" date="2016" name="Nat. Microbiol.">
        <title>Genomic inference of the metabolism of cosmopolitan subsurface Archaea, Hadesarchaea.</title>
        <authorList>
            <person name="Baker B.J."/>
            <person name="Saw J.H."/>
            <person name="Lind A.E."/>
            <person name="Lazar C.S."/>
            <person name="Hinrichs K.-U."/>
            <person name="Teske A.P."/>
            <person name="Ettema T.J."/>
        </authorList>
    </citation>
    <scope>NUCLEOTIDE SEQUENCE [LARGE SCALE GENOMIC DNA]</scope>
</reference>
<dbReference type="InterPro" id="IPR018934">
    <property type="entry name" value="RIO_dom"/>
</dbReference>
<evidence type="ECO:0000256" key="1">
    <source>
        <dbReference type="ARBA" id="ARBA00010630"/>
    </source>
</evidence>
<evidence type="ECO:0000256" key="6">
    <source>
        <dbReference type="ARBA" id="ARBA00022741"/>
    </source>
</evidence>
<keyword evidence="3" id="KW-0723">Serine/threonine-protein kinase</keyword>
<evidence type="ECO:0000313" key="13">
    <source>
        <dbReference type="EMBL" id="KUO39398.1"/>
    </source>
</evidence>
<dbReference type="GO" id="GO:0000408">
    <property type="term" value="C:EKC/KEOPS complex"/>
    <property type="evidence" value="ECO:0007669"/>
    <property type="project" value="UniProtKB-ARBA"/>
</dbReference>
<dbReference type="GO" id="GO:0004674">
    <property type="term" value="F:protein serine/threonine kinase activity"/>
    <property type="evidence" value="ECO:0007669"/>
    <property type="project" value="UniProtKB-KW"/>
</dbReference>
<evidence type="ECO:0000256" key="4">
    <source>
        <dbReference type="ARBA" id="ARBA00022679"/>
    </source>
</evidence>
<dbReference type="InterPro" id="IPR022495">
    <property type="entry name" value="Bud32"/>
</dbReference>
<dbReference type="AlphaFoldDB" id="A0A147JSG4"/>
<keyword evidence="7" id="KW-0418">Kinase</keyword>
<dbReference type="PROSITE" id="PS50011">
    <property type="entry name" value="PROTEIN_KINASE_DOM"/>
    <property type="match status" value="1"/>
</dbReference>
<dbReference type="FunFam" id="3.30.200.20:FF:000201">
    <property type="entry name" value="TP53-regulating kinase isoform X1"/>
    <property type="match status" value="1"/>
</dbReference>
<dbReference type="NCBIfam" id="NF011464">
    <property type="entry name" value="PRK14879.1-7"/>
    <property type="match status" value="1"/>
</dbReference>
<comment type="catalytic activity">
    <reaction evidence="10">
        <text>L-seryl-[protein] + ATP = O-phospho-L-seryl-[protein] + ADP + H(+)</text>
        <dbReference type="Rhea" id="RHEA:17989"/>
        <dbReference type="Rhea" id="RHEA-COMP:9863"/>
        <dbReference type="Rhea" id="RHEA-COMP:11604"/>
        <dbReference type="ChEBI" id="CHEBI:15378"/>
        <dbReference type="ChEBI" id="CHEBI:29999"/>
        <dbReference type="ChEBI" id="CHEBI:30616"/>
        <dbReference type="ChEBI" id="CHEBI:83421"/>
        <dbReference type="ChEBI" id="CHEBI:456216"/>
        <dbReference type="EC" id="2.7.11.1"/>
    </reaction>
</comment>
<dbReference type="GO" id="GO:0008033">
    <property type="term" value="P:tRNA processing"/>
    <property type="evidence" value="ECO:0007669"/>
    <property type="project" value="UniProtKB-KW"/>
</dbReference>
<comment type="similarity">
    <text evidence="1">Belongs to the protein kinase superfamily. BUD32 family.</text>
</comment>
<dbReference type="NCBIfam" id="NF011463">
    <property type="entry name" value="PRK14879.1-4"/>
    <property type="match status" value="1"/>
</dbReference>
<evidence type="ECO:0000256" key="2">
    <source>
        <dbReference type="ARBA" id="ARBA00012513"/>
    </source>
</evidence>
<dbReference type="EC" id="2.7.11.1" evidence="2"/>
<keyword evidence="4" id="KW-0808">Transferase</keyword>
<keyword evidence="8" id="KW-0067">ATP-binding</keyword>
<sequence length="221" mass="25032">MLLKKGAEANIYLEPFAKVLHRAGEGKVVVKERIAKKYRIPALDQILREARTALEAKLLSDAKRAGVPTPIVYEVDRIGMRIVMEFIEGRQVKLVLDKLGKGERRKLCQTIGRQIARLHRAGMVHGDLTTSNMIVNSDGKVYFVDFGLGGYDPSTEERGVDLHLLRRALQSIHFRIADQAYAAVIAGYREELGKKAEEVIRRAKEIESRGRYVAKEERAWH</sequence>
<evidence type="ECO:0000256" key="8">
    <source>
        <dbReference type="ARBA" id="ARBA00022840"/>
    </source>
</evidence>
<comment type="caution">
    <text evidence="13">The sequence shown here is derived from an EMBL/GenBank/DDBJ whole genome shotgun (WGS) entry which is preliminary data.</text>
</comment>
<evidence type="ECO:0000256" key="3">
    <source>
        <dbReference type="ARBA" id="ARBA00022527"/>
    </source>
</evidence>
<dbReference type="PROSITE" id="PS00109">
    <property type="entry name" value="PROTEIN_KINASE_TYR"/>
    <property type="match status" value="1"/>
</dbReference>
<name>A0A147JSG4_HADYE</name>
<proteinExistence type="inferred from homology"/>
<dbReference type="NCBIfam" id="TIGR03724">
    <property type="entry name" value="arch_bud32"/>
    <property type="match status" value="1"/>
</dbReference>
<keyword evidence="6" id="KW-0547">Nucleotide-binding</keyword>
<protein>
    <recommendedName>
        <fullName evidence="2">non-specific serine/threonine protein kinase</fullName>
        <ecNumber evidence="2">2.7.11.1</ecNumber>
    </recommendedName>
</protein>
<evidence type="ECO:0000256" key="9">
    <source>
        <dbReference type="ARBA" id="ARBA00047899"/>
    </source>
</evidence>
<comment type="catalytic activity">
    <reaction evidence="9">
        <text>L-threonyl-[protein] + ATP = O-phospho-L-threonyl-[protein] + ADP + H(+)</text>
        <dbReference type="Rhea" id="RHEA:46608"/>
        <dbReference type="Rhea" id="RHEA-COMP:11060"/>
        <dbReference type="Rhea" id="RHEA-COMP:11605"/>
        <dbReference type="ChEBI" id="CHEBI:15378"/>
        <dbReference type="ChEBI" id="CHEBI:30013"/>
        <dbReference type="ChEBI" id="CHEBI:30616"/>
        <dbReference type="ChEBI" id="CHEBI:61977"/>
        <dbReference type="ChEBI" id="CHEBI:456216"/>
        <dbReference type="EC" id="2.7.11.1"/>
    </reaction>
</comment>
<comment type="subunit">
    <text evidence="11">Component of the KEOPS complex that consists of Kae1, Bud32, Cgi121 and Pcc1; the whole complex dimerizes.</text>
</comment>
<keyword evidence="5" id="KW-0819">tRNA processing</keyword>
<accession>A0A147JSG4</accession>
<evidence type="ECO:0000256" key="11">
    <source>
        <dbReference type="ARBA" id="ARBA00065170"/>
    </source>
</evidence>
<dbReference type="GO" id="GO:0005524">
    <property type="term" value="F:ATP binding"/>
    <property type="evidence" value="ECO:0007669"/>
    <property type="project" value="UniProtKB-KW"/>
</dbReference>
<dbReference type="PANTHER" id="PTHR12209">
    <property type="entry name" value="NON-SPECIFIC SERINE/THREONINE PROTEIN KINASE"/>
    <property type="match status" value="1"/>
</dbReference>
<dbReference type="InterPro" id="IPR011009">
    <property type="entry name" value="Kinase-like_dom_sf"/>
</dbReference>
<feature type="domain" description="Protein kinase" evidence="12">
    <location>
        <begin position="1"/>
        <end position="221"/>
    </location>
</feature>
<dbReference type="InterPro" id="IPR000719">
    <property type="entry name" value="Prot_kinase_dom"/>
</dbReference>
<dbReference type="SUPFAM" id="SSF56112">
    <property type="entry name" value="Protein kinase-like (PK-like)"/>
    <property type="match status" value="1"/>
</dbReference>
<dbReference type="Gene3D" id="1.10.510.10">
    <property type="entry name" value="Transferase(Phosphotransferase) domain 1"/>
    <property type="match status" value="1"/>
</dbReference>
<dbReference type="PANTHER" id="PTHR12209:SF0">
    <property type="entry name" value="EKC_KEOPS COMPLEX SUBUNIT TP53RK"/>
    <property type="match status" value="1"/>
</dbReference>
<dbReference type="GO" id="GO:0005829">
    <property type="term" value="C:cytosol"/>
    <property type="evidence" value="ECO:0007669"/>
    <property type="project" value="TreeGrafter"/>
</dbReference>
<dbReference type="Proteomes" id="UP000074294">
    <property type="component" value="Unassembled WGS sequence"/>
</dbReference>